<dbReference type="EMBL" id="JAINZZ010000001">
    <property type="protein sequence ID" value="MBY8876162.1"/>
    <property type="molecule type" value="Genomic_DNA"/>
</dbReference>
<keyword evidence="2" id="KW-1185">Reference proteome</keyword>
<reference evidence="1 2" key="1">
    <citation type="submission" date="2021-08" db="EMBL/GenBank/DDBJ databases">
        <title>WGS of actinomycetes from Thailand.</title>
        <authorList>
            <person name="Thawai C."/>
        </authorList>
    </citation>
    <scope>NUCLEOTIDE SEQUENCE [LARGE SCALE GENOMIC DNA]</scope>
    <source>
        <strain evidence="1 2">PLK6-54</strain>
    </source>
</reference>
<evidence type="ECO:0000313" key="2">
    <source>
        <dbReference type="Proteomes" id="UP000778578"/>
    </source>
</evidence>
<evidence type="ECO:0000313" key="1">
    <source>
        <dbReference type="EMBL" id="MBY8876162.1"/>
    </source>
</evidence>
<name>A0ABS7PZ49_9ACTN</name>
<sequence length="47" mass="5164">MSATDLVIRLHAAASKTEPDYLLTDSEGLPYDPLFGEYVAPRLGGRR</sequence>
<dbReference type="Proteomes" id="UP000778578">
    <property type="component" value="Unassembled WGS sequence"/>
</dbReference>
<dbReference type="RefSeq" id="WP_222959439.1">
    <property type="nucleotide sequence ID" value="NZ_JAINZZ010000001.1"/>
</dbReference>
<protein>
    <submittedName>
        <fullName evidence="1">Uncharacterized protein</fullName>
    </submittedName>
</protein>
<organism evidence="1 2">
    <name type="scientific">Actinacidiphila acidipaludis</name>
    <dbReference type="NCBI Taxonomy" id="2873382"/>
    <lineage>
        <taxon>Bacteria</taxon>
        <taxon>Bacillati</taxon>
        <taxon>Actinomycetota</taxon>
        <taxon>Actinomycetes</taxon>
        <taxon>Kitasatosporales</taxon>
        <taxon>Streptomycetaceae</taxon>
        <taxon>Actinacidiphila</taxon>
    </lineage>
</organism>
<comment type="caution">
    <text evidence="1">The sequence shown here is derived from an EMBL/GenBank/DDBJ whole genome shotgun (WGS) entry which is preliminary data.</text>
</comment>
<proteinExistence type="predicted"/>
<gene>
    <name evidence="1" type="ORF">K7862_00700</name>
</gene>
<accession>A0ABS7PZ49</accession>